<feature type="coiled-coil region" evidence="1">
    <location>
        <begin position="157"/>
        <end position="184"/>
    </location>
</feature>
<keyword evidence="3" id="KW-0472">Membrane</keyword>
<keyword evidence="1" id="KW-0175">Coiled coil</keyword>
<evidence type="ECO:0000313" key="5">
    <source>
        <dbReference type="Proteomes" id="UP000642819"/>
    </source>
</evidence>
<proteinExistence type="predicted"/>
<dbReference type="Pfam" id="PF04977">
    <property type="entry name" value="DivIC"/>
    <property type="match status" value="1"/>
</dbReference>
<keyword evidence="5" id="KW-1185">Reference proteome</keyword>
<dbReference type="Proteomes" id="UP000642819">
    <property type="component" value="Unassembled WGS sequence"/>
</dbReference>
<dbReference type="RefSeq" id="WP_189350538.1">
    <property type="nucleotide sequence ID" value="NZ_BMXK01000009.1"/>
</dbReference>
<feature type="transmembrane region" description="Helical" evidence="3">
    <location>
        <begin position="136"/>
        <end position="158"/>
    </location>
</feature>
<comment type="caution">
    <text evidence="4">The sequence shown here is derived from an EMBL/GenBank/DDBJ whole genome shotgun (WGS) entry which is preliminary data.</text>
</comment>
<reference evidence="5" key="1">
    <citation type="journal article" date="2019" name="Int. J. Syst. Evol. Microbiol.">
        <title>The Global Catalogue of Microorganisms (GCM) 10K type strain sequencing project: providing services to taxonomists for standard genome sequencing and annotation.</title>
        <authorList>
            <consortium name="The Broad Institute Genomics Platform"/>
            <consortium name="The Broad Institute Genome Sequencing Center for Infectious Disease"/>
            <person name="Wu L."/>
            <person name="Ma J."/>
        </authorList>
    </citation>
    <scope>NUCLEOTIDE SEQUENCE [LARGE SCALE GENOMIC DNA]</scope>
    <source>
        <strain evidence="5">KCTC 19466</strain>
    </source>
</reference>
<sequence length="254" mass="27459">MSSRRPNMPRVNRDAQRAAERREAEERARREQAEAGAGGRPRSSGAERGGAKRPAGPAPRGATAGRASKKESGAAAATDGSGQPKVIKLPKSQARLRERAALSDGIRSGGPRTGGKRPAERDDVNPVPARSFSGRLIALAVVLAAVTIMLLPTVGVYMDQRGELQELRATIAELEEEQEGLESLITRWEDPAYIRQQARERINLVMPGERKYMVVGEPAAEESPLPENASPSDVRTDLPWVDALWDSVKRAATD</sequence>
<dbReference type="EMBL" id="BMXK01000009">
    <property type="protein sequence ID" value="GHD09519.1"/>
    <property type="molecule type" value="Genomic_DNA"/>
</dbReference>
<dbReference type="InterPro" id="IPR007060">
    <property type="entry name" value="FtsL/DivIC"/>
</dbReference>
<keyword evidence="3" id="KW-0812">Transmembrane</keyword>
<protein>
    <recommendedName>
        <fullName evidence="6">Cell division protein FtsB</fullName>
    </recommendedName>
</protein>
<evidence type="ECO:0000256" key="1">
    <source>
        <dbReference type="SAM" id="Coils"/>
    </source>
</evidence>
<evidence type="ECO:0008006" key="6">
    <source>
        <dbReference type="Google" id="ProtNLM"/>
    </source>
</evidence>
<name>A0ABQ3GIU8_9MICC</name>
<feature type="compositionally biased region" description="Basic and acidic residues" evidence="2">
    <location>
        <begin position="11"/>
        <end position="33"/>
    </location>
</feature>
<keyword evidence="3" id="KW-1133">Transmembrane helix</keyword>
<accession>A0ABQ3GIU8</accession>
<gene>
    <name evidence="4" type="ORF">GCM10008096_22260</name>
</gene>
<evidence type="ECO:0000313" key="4">
    <source>
        <dbReference type="EMBL" id="GHD09519.1"/>
    </source>
</evidence>
<evidence type="ECO:0000256" key="2">
    <source>
        <dbReference type="SAM" id="MobiDB-lite"/>
    </source>
</evidence>
<feature type="region of interest" description="Disordered" evidence="2">
    <location>
        <begin position="1"/>
        <end position="126"/>
    </location>
</feature>
<organism evidence="4 5">
    <name type="scientific">Zhihengliuella salsuginis</name>
    <dbReference type="NCBI Taxonomy" id="578222"/>
    <lineage>
        <taxon>Bacteria</taxon>
        <taxon>Bacillati</taxon>
        <taxon>Actinomycetota</taxon>
        <taxon>Actinomycetes</taxon>
        <taxon>Micrococcales</taxon>
        <taxon>Micrococcaceae</taxon>
        <taxon>Zhihengliuella</taxon>
    </lineage>
</organism>
<evidence type="ECO:0000256" key="3">
    <source>
        <dbReference type="SAM" id="Phobius"/>
    </source>
</evidence>
<feature type="compositionally biased region" description="Low complexity" evidence="2">
    <location>
        <begin position="40"/>
        <end position="66"/>
    </location>
</feature>